<name>A0AAU7ATL6_9ACTN</name>
<dbReference type="PANTHER" id="PTHR30005:SF0">
    <property type="entry name" value="RETROGRADE REGULATION PROTEIN 2"/>
    <property type="match status" value="1"/>
</dbReference>
<dbReference type="Pfam" id="PF02541">
    <property type="entry name" value="Ppx-GppA"/>
    <property type="match status" value="1"/>
</dbReference>
<organism evidence="3">
    <name type="scientific">Paraconexibacter sp. AEG42_29</name>
    <dbReference type="NCBI Taxonomy" id="2997339"/>
    <lineage>
        <taxon>Bacteria</taxon>
        <taxon>Bacillati</taxon>
        <taxon>Actinomycetota</taxon>
        <taxon>Thermoleophilia</taxon>
        <taxon>Solirubrobacterales</taxon>
        <taxon>Paraconexibacteraceae</taxon>
        <taxon>Paraconexibacter</taxon>
    </lineage>
</organism>
<evidence type="ECO:0000259" key="2">
    <source>
        <dbReference type="Pfam" id="PF02541"/>
    </source>
</evidence>
<dbReference type="InterPro" id="IPR043129">
    <property type="entry name" value="ATPase_NBD"/>
</dbReference>
<dbReference type="Gene3D" id="3.30.420.150">
    <property type="entry name" value="Exopolyphosphatase. Domain 2"/>
    <property type="match status" value="1"/>
</dbReference>
<dbReference type="SUPFAM" id="SSF53067">
    <property type="entry name" value="Actin-like ATPase domain"/>
    <property type="match status" value="2"/>
</dbReference>
<accession>A0AAU7ATL6</accession>
<dbReference type="EC" id="3.6.1.40" evidence="3"/>
<reference evidence="3" key="1">
    <citation type="submission" date="2022-12" db="EMBL/GenBank/DDBJ databases">
        <title>Paraconexibacter alkalitolerans sp. nov. and Baekduia alba sp. nov., isolated from soil and emended description of the genera Paraconexibacter (Chun et al., 2020) and Baekduia (An et al., 2020).</title>
        <authorList>
            <person name="Vieira S."/>
            <person name="Huber K.J."/>
            <person name="Geppert A."/>
            <person name="Wolf J."/>
            <person name="Neumann-Schaal M."/>
            <person name="Muesken M."/>
            <person name="Overmann J."/>
        </authorList>
    </citation>
    <scope>NUCLEOTIDE SEQUENCE</scope>
    <source>
        <strain evidence="3">AEG42_29</strain>
    </source>
</reference>
<feature type="domain" description="Ppx/GppA phosphatase N-terminal" evidence="2">
    <location>
        <begin position="27"/>
        <end position="294"/>
    </location>
</feature>
<keyword evidence="3" id="KW-0378">Hydrolase</keyword>
<dbReference type="GO" id="GO:0008894">
    <property type="term" value="F:guanosine-5'-triphosphate,3'-diphosphate diphosphatase activity"/>
    <property type="evidence" value="ECO:0007669"/>
    <property type="project" value="UniProtKB-EC"/>
</dbReference>
<protein>
    <submittedName>
        <fullName evidence="3">Guanosine-5'-triphosphate,3'-diphosphate pyrophosphatase</fullName>
        <ecNumber evidence="3">3.6.1.40</ecNumber>
    </submittedName>
</protein>
<sequence>MMAVFPLMTPARIACIDVGSNTTRLLVVEREDGQLTEVGGLKVFTSLGAGRAAGEPLHAERIAAVVEAVGEQLAHAEALGAGSVDLVATSAVRSAPNGDAVVAAIQAAHGVELRVLDGETEAAYAFAGATIGLAGVEPDTLLAVVDVGGGSTELVLGTLAGGPSWSVSLPIGSARLPQCANPPCPDDLASLRARVHEAFAAIQPPGVPLLALAVGGSATSVRRLVGEELSATSLVAALGVLCSGTVAEIAAQHLMEERRVTLLPAGLVLLGAAAATLGAPLRVASGGLREGVLLAVR</sequence>
<dbReference type="PANTHER" id="PTHR30005">
    <property type="entry name" value="EXOPOLYPHOSPHATASE"/>
    <property type="match status" value="1"/>
</dbReference>
<dbReference type="InterPro" id="IPR050273">
    <property type="entry name" value="GppA/Ppx_hydrolase"/>
</dbReference>
<proteinExistence type="inferred from homology"/>
<gene>
    <name evidence="3" type="primary">gppA</name>
    <name evidence="3" type="ORF">DSM112329_01675</name>
</gene>
<dbReference type="InterPro" id="IPR003695">
    <property type="entry name" value="Ppx_GppA_N"/>
</dbReference>
<dbReference type="Gene3D" id="3.30.420.40">
    <property type="match status" value="1"/>
</dbReference>
<dbReference type="KEGG" id="parq:DSM112329_01675"/>
<dbReference type="AlphaFoldDB" id="A0AAU7ATL6"/>
<evidence type="ECO:0000313" key="3">
    <source>
        <dbReference type="EMBL" id="XAY04837.1"/>
    </source>
</evidence>
<dbReference type="EMBL" id="CP114014">
    <property type="protein sequence ID" value="XAY04837.1"/>
    <property type="molecule type" value="Genomic_DNA"/>
</dbReference>
<evidence type="ECO:0000256" key="1">
    <source>
        <dbReference type="ARBA" id="ARBA00007125"/>
    </source>
</evidence>
<comment type="similarity">
    <text evidence="1">Belongs to the GppA/Ppx family.</text>
</comment>